<dbReference type="CDD" id="cd06225">
    <property type="entry name" value="HAMP"/>
    <property type="match status" value="1"/>
</dbReference>
<dbReference type="Pfam" id="PF00672">
    <property type="entry name" value="HAMP"/>
    <property type="match status" value="1"/>
</dbReference>
<dbReference type="PROSITE" id="PS50885">
    <property type="entry name" value="HAMP"/>
    <property type="match status" value="1"/>
</dbReference>
<keyword evidence="2 4" id="KW-0807">Transducer</keyword>
<dbReference type="InterPro" id="IPR024478">
    <property type="entry name" value="HlyB_4HB_MCP"/>
</dbReference>
<evidence type="ECO:0000256" key="5">
    <source>
        <dbReference type="SAM" id="Phobius"/>
    </source>
</evidence>
<evidence type="ECO:0000313" key="8">
    <source>
        <dbReference type="EMBL" id="GFO66920.1"/>
    </source>
</evidence>
<dbReference type="GO" id="GO:0004888">
    <property type="term" value="F:transmembrane signaling receptor activity"/>
    <property type="evidence" value="ECO:0007669"/>
    <property type="project" value="InterPro"/>
</dbReference>
<proteinExistence type="inferred from homology"/>
<evidence type="ECO:0000259" key="7">
    <source>
        <dbReference type="PROSITE" id="PS50885"/>
    </source>
</evidence>
<name>A0A6V8N3I2_9BACT</name>
<evidence type="ECO:0000256" key="3">
    <source>
        <dbReference type="ARBA" id="ARBA00029447"/>
    </source>
</evidence>
<dbReference type="RefSeq" id="WP_183359443.1">
    <property type="nucleotide sequence ID" value="NZ_BLXZ01000001.1"/>
</dbReference>
<sequence>MSFADLKMSLKLVSLCSVGILGMLIIGITSTSNLTRSTHHLQELNSGINQVVGFSELKSRLLTTRLDVVYMMSLEDDAKLKEKHQDMKQQLTRITELVAKLEADKLEGEEKQLLTDYKSGAEAYAAQGEKLAELLLAAHRTNDGAALKEAISFGVGQVAPLYLKPAEAIDALLKFNIAQSEKAYQTSSAAVRRGIGMNLAIVGIILAATLAVGVLISRGITGAVTKVFGAMAAIAEGDLTVDPGVQSKDEMGMLGREMNLMRGKLSDMVRRLSGNSLSVSSAAVQMHSTAQQMATSNEELACQATTIATACEEMSATSQDIASSCHRAAEDSAHANDAARHGVRVVEDTLGVMNRIAVKVQASAATIEGLGASSDKIGAIVETIEDIADQTNLLALNAAIEAARAGEQGRGFAVVADEVRALAERTTRATREIAEMIKTIQSETREAVSVMDEGVQEVEQGTSEAAKSGAALQKILEQIGSVTLQVNQIAVAAEEQTATTLEINKNVQQITDVASQTANASHEEAAAANQLARLAEDLKGMVQQFRC</sequence>
<dbReference type="GO" id="GO:0006935">
    <property type="term" value="P:chemotaxis"/>
    <property type="evidence" value="ECO:0007669"/>
    <property type="project" value="InterPro"/>
</dbReference>
<evidence type="ECO:0000256" key="1">
    <source>
        <dbReference type="ARBA" id="ARBA00004370"/>
    </source>
</evidence>
<evidence type="ECO:0000256" key="4">
    <source>
        <dbReference type="PROSITE-ProRule" id="PRU00284"/>
    </source>
</evidence>
<comment type="caution">
    <text evidence="8">The sequence shown here is derived from an EMBL/GenBank/DDBJ whole genome shotgun (WGS) entry which is preliminary data.</text>
</comment>
<gene>
    <name evidence="8" type="primary">mcp40H-4</name>
    <name evidence="8" type="ORF">GMLC_04990</name>
</gene>
<dbReference type="Pfam" id="PF00015">
    <property type="entry name" value="MCPsignal"/>
    <property type="match status" value="1"/>
</dbReference>
<dbReference type="AlphaFoldDB" id="A0A6V8N3I2"/>
<comment type="subcellular location">
    <subcellularLocation>
        <location evidence="1">Membrane</location>
    </subcellularLocation>
</comment>
<dbReference type="GO" id="GO:0007165">
    <property type="term" value="P:signal transduction"/>
    <property type="evidence" value="ECO:0007669"/>
    <property type="project" value="UniProtKB-KW"/>
</dbReference>
<protein>
    <submittedName>
        <fullName evidence="8">Methyl-accepting chemotaxis protein</fullName>
    </submittedName>
</protein>
<feature type="transmembrane region" description="Helical" evidence="5">
    <location>
        <begin position="195"/>
        <end position="216"/>
    </location>
</feature>
<dbReference type="PROSITE" id="PS50111">
    <property type="entry name" value="CHEMOTAXIS_TRANSDUC_2"/>
    <property type="match status" value="1"/>
</dbReference>
<dbReference type="InterPro" id="IPR003660">
    <property type="entry name" value="HAMP_dom"/>
</dbReference>
<keyword evidence="5" id="KW-0812">Transmembrane</keyword>
<feature type="domain" description="HAMP" evidence="7">
    <location>
        <begin position="218"/>
        <end position="270"/>
    </location>
</feature>
<evidence type="ECO:0000259" key="6">
    <source>
        <dbReference type="PROSITE" id="PS50111"/>
    </source>
</evidence>
<dbReference type="PANTHER" id="PTHR32089">
    <property type="entry name" value="METHYL-ACCEPTING CHEMOTAXIS PROTEIN MCPB"/>
    <property type="match status" value="1"/>
</dbReference>
<feature type="domain" description="Methyl-accepting transducer" evidence="6">
    <location>
        <begin position="275"/>
        <end position="511"/>
    </location>
</feature>
<evidence type="ECO:0000256" key="2">
    <source>
        <dbReference type="ARBA" id="ARBA00023224"/>
    </source>
</evidence>
<accession>A0A6V8N3I2</accession>
<dbReference type="InterPro" id="IPR004089">
    <property type="entry name" value="MCPsignal_dom"/>
</dbReference>
<dbReference type="EMBL" id="BLXZ01000001">
    <property type="protein sequence ID" value="GFO66920.1"/>
    <property type="molecule type" value="Genomic_DNA"/>
</dbReference>
<organism evidence="8 9">
    <name type="scientific">Geomonas limicola</name>
    <dbReference type="NCBI Taxonomy" id="2740186"/>
    <lineage>
        <taxon>Bacteria</taxon>
        <taxon>Pseudomonadati</taxon>
        <taxon>Thermodesulfobacteriota</taxon>
        <taxon>Desulfuromonadia</taxon>
        <taxon>Geobacterales</taxon>
        <taxon>Geobacteraceae</taxon>
        <taxon>Geomonas</taxon>
    </lineage>
</organism>
<dbReference type="SMART" id="SM00304">
    <property type="entry name" value="HAMP"/>
    <property type="match status" value="1"/>
</dbReference>
<evidence type="ECO:0000313" key="9">
    <source>
        <dbReference type="Proteomes" id="UP000587586"/>
    </source>
</evidence>
<dbReference type="Pfam" id="PF12729">
    <property type="entry name" value="4HB_MCP_1"/>
    <property type="match status" value="1"/>
</dbReference>
<dbReference type="InterPro" id="IPR004090">
    <property type="entry name" value="Chemotax_Me-accpt_rcpt"/>
</dbReference>
<dbReference type="GO" id="GO:0016020">
    <property type="term" value="C:membrane"/>
    <property type="evidence" value="ECO:0007669"/>
    <property type="project" value="UniProtKB-SubCell"/>
</dbReference>
<comment type="similarity">
    <text evidence="3">Belongs to the methyl-accepting chemotaxis (MCP) protein family.</text>
</comment>
<dbReference type="CDD" id="cd11386">
    <property type="entry name" value="MCP_signal"/>
    <property type="match status" value="1"/>
</dbReference>
<dbReference type="SMART" id="SM00283">
    <property type="entry name" value="MA"/>
    <property type="match status" value="1"/>
</dbReference>
<dbReference type="Proteomes" id="UP000587586">
    <property type="component" value="Unassembled WGS sequence"/>
</dbReference>
<feature type="transmembrane region" description="Helical" evidence="5">
    <location>
        <begin position="12"/>
        <end position="34"/>
    </location>
</feature>
<keyword evidence="5" id="KW-0472">Membrane</keyword>
<dbReference type="FunFam" id="1.10.287.950:FF:000001">
    <property type="entry name" value="Methyl-accepting chemotaxis sensory transducer"/>
    <property type="match status" value="1"/>
</dbReference>
<dbReference type="SUPFAM" id="SSF58104">
    <property type="entry name" value="Methyl-accepting chemotaxis protein (MCP) signaling domain"/>
    <property type="match status" value="1"/>
</dbReference>
<keyword evidence="5" id="KW-1133">Transmembrane helix</keyword>
<reference evidence="9" key="1">
    <citation type="submission" date="2020-06" db="EMBL/GenBank/DDBJ databases">
        <title>Draft genomic sequecing of Geomonas sp. Red745.</title>
        <authorList>
            <person name="Itoh H."/>
            <person name="Xu Z.X."/>
            <person name="Ushijima N."/>
            <person name="Masuda Y."/>
            <person name="Shiratori Y."/>
            <person name="Senoo K."/>
        </authorList>
    </citation>
    <scope>NUCLEOTIDE SEQUENCE [LARGE SCALE GENOMIC DNA]</scope>
    <source>
        <strain evidence="9">Red745</strain>
    </source>
</reference>
<dbReference type="Gene3D" id="1.10.287.950">
    <property type="entry name" value="Methyl-accepting chemotaxis protein"/>
    <property type="match status" value="1"/>
</dbReference>
<dbReference type="PRINTS" id="PR00260">
    <property type="entry name" value="CHEMTRNSDUCR"/>
</dbReference>
<keyword evidence="9" id="KW-1185">Reference proteome</keyword>
<dbReference type="PANTHER" id="PTHR32089:SF112">
    <property type="entry name" value="LYSOZYME-LIKE PROTEIN-RELATED"/>
    <property type="match status" value="1"/>
</dbReference>